<sequence length="389" mass="40973">MFIPLRAVVTLALCTHAVVLAHASGLHAAPAGIDKLTKTIDLDIPDFTDDTRGLLQFLNTVTGRLIMSNFDGIDGSTDDDNSASRETEDDESSASNAVDDENAPSDQSNTNENGDLETSRALLSLDPVNADATNTGGGILQRNLFGRNRDNADATNTGGGILQRNLFGRNRDNADATNTGNRQPLRATRGNFGIIGQNLQGRNTNINNIFPGILGFLNRNRDNVDTPSTDVSTTGQIFRERIPQPLAAIRRKTTITGRQTIGQNLVGRNNVPGGRIRGRIQNILTGATGDSGATSTGGRTIGQNLLGRNNVPFADITTGIRGQIQNVLNRRRGTGDSGATGTGGRTIGQNLVGRNNVPVGRIRGRIQNVLTGATGDSGATSTGGRTIAT</sequence>
<evidence type="ECO:0000313" key="4">
    <source>
        <dbReference type="RefSeq" id="XP_014663594.1"/>
    </source>
</evidence>
<gene>
    <name evidence="4" type="primary">LOC106806238</name>
</gene>
<name>A0ABM1DUH3_PRICU</name>
<feature type="region of interest" description="Disordered" evidence="1">
    <location>
        <begin position="72"/>
        <end position="114"/>
    </location>
</feature>
<feature type="chain" id="PRO_5046214925" evidence="2">
    <location>
        <begin position="24"/>
        <end position="389"/>
    </location>
</feature>
<dbReference type="RefSeq" id="XP_014663594.1">
    <property type="nucleotide sequence ID" value="XM_014808108.1"/>
</dbReference>
<feature type="compositionally biased region" description="Polar residues" evidence="1">
    <location>
        <begin position="104"/>
        <end position="113"/>
    </location>
</feature>
<evidence type="ECO:0000256" key="2">
    <source>
        <dbReference type="SAM" id="SignalP"/>
    </source>
</evidence>
<dbReference type="Proteomes" id="UP000695022">
    <property type="component" value="Unplaced"/>
</dbReference>
<organism evidence="3 4">
    <name type="scientific">Priapulus caudatus</name>
    <name type="common">Priapulid worm</name>
    <dbReference type="NCBI Taxonomy" id="37621"/>
    <lineage>
        <taxon>Eukaryota</taxon>
        <taxon>Metazoa</taxon>
        <taxon>Ecdysozoa</taxon>
        <taxon>Scalidophora</taxon>
        <taxon>Priapulida</taxon>
        <taxon>Priapulimorpha</taxon>
        <taxon>Priapulimorphida</taxon>
        <taxon>Priapulidae</taxon>
        <taxon>Priapulus</taxon>
    </lineage>
</organism>
<keyword evidence="3" id="KW-1185">Reference proteome</keyword>
<feature type="compositionally biased region" description="Acidic residues" evidence="1">
    <location>
        <begin position="76"/>
        <end position="103"/>
    </location>
</feature>
<proteinExistence type="predicted"/>
<evidence type="ECO:0000313" key="3">
    <source>
        <dbReference type="Proteomes" id="UP000695022"/>
    </source>
</evidence>
<dbReference type="GeneID" id="106806238"/>
<protein>
    <submittedName>
        <fullName evidence="4">Uncharacterized protein LOC106806238 isoform X3</fullName>
    </submittedName>
</protein>
<keyword evidence="2" id="KW-0732">Signal</keyword>
<accession>A0ABM1DUH3</accession>
<reference evidence="4" key="1">
    <citation type="submission" date="2025-08" db="UniProtKB">
        <authorList>
            <consortium name="RefSeq"/>
        </authorList>
    </citation>
    <scope>IDENTIFICATION</scope>
</reference>
<evidence type="ECO:0000256" key="1">
    <source>
        <dbReference type="SAM" id="MobiDB-lite"/>
    </source>
</evidence>
<feature type="compositionally biased region" description="Gly residues" evidence="1">
    <location>
        <begin position="335"/>
        <end position="346"/>
    </location>
</feature>
<feature type="signal peptide" evidence="2">
    <location>
        <begin position="1"/>
        <end position="23"/>
    </location>
</feature>
<feature type="region of interest" description="Disordered" evidence="1">
    <location>
        <begin position="330"/>
        <end position="352"/>
    </location>
</feature>